<evidence type="ECO:0000313" key="3">
    <source>
        <dbReference type="EMBL" id="CAE0344899.1"/>
    </source>
</evidence>
<reference evidence="3" key="1">
    <citation type="submission" date="2021-01" db="EMBL/GenBank/DDBJ databases">
        <authorList>
            <person name="Corre E."/>
            <person name="Pelletier E."/>
            <person name="Niang G."/>
            <person name="Scheremetjew M."/>
            <person name="Finn R."/>
            <person name="Kale V."/>
            <person name="Holt S."/>
            <person name="Cochrane G."/>
            <person name="Meng A."/>
            <person name="Brown T."/>
            <person name="Cohen L."/>
        </authorList>
    </citation>
    <scope>NUCLEOTIDE SEQUENCE</scope>
    <source>
        <strain evidence="3">FSP1.4</strain>
    </source>
</reference>
<dbReference type="InterPro" id="IPR018202">
    <property type="entry name" value="Ser_caboxypep_ser_AS"/>
</dbReference>
<dbReference type="Pfam" id="PF00450">
    <property type="entry name" value="Peptidase_S10"/>
    <property type="match status" value="1"/>
</dbReference>
<keyword evidence="2" id="KW-0645">Protease</keyword>
<gene>
    <name evidence="3" type="ORF">EHAR0213_LOCUS3808</name>
</gene>
<dbReference type="PANTHER" id="PTHR11802:SF201">
    <property type="entry name" value="CARBOXYPEPTIDASE"/>
    <property type="match status" value="1"/>
</dbReference>
<dbReference type="EMBL" id="HBII01008753">
    <property type="protein sequence ID" value="CAE0344899.1"/>
    <property type="molecule type" value="Transcribed_RNA"/>
</dbReference>
<dbReference type="GO" id="GO:0004185">
    <property type="term" value="F:serine-type carboxypeptidase activity"/>
    <property type="evidence" value="ECO:0007669"/>
    <property type="project" value="UniProtKB-UniRule"/>
</dbReference>
<accession>A0A7S3J3J6</accession>
<protein>
    <recommendedName>
        <fullName evidence="2">Carboxypeptidase</fullName>
        <ecNumber evidence="2">3.4.16.-</ecNumber>
    </recommendedName>
</protein>
<dbReference type="PANTHER" id="PTHR11802">
    <property type="entry name" value="SERINE PROTEASE FAMILY S10 SERINE CARBOXYPEPTIDASE"/>
    <property type="match status" value="1"/>
</dbReference>
<dbReference type="InterPro" id="IPR029058">
    <property type="entry name" value="AB_hydrolase_fold"/>
</dbReference>
<dbReference type="PRINTS" id="PR00724">
    <property type="entry name" value="CRBOXYPTASEC"/>
</dbReference>
<keyword evidence="2" id="KW-0121">Carboxypeptidase</keyword>
<dbReference type="InterPro" id="IPR001563">
    <property type="entry name" value="Peptidase_S10"/>
</dbReference>
<dbReference type="Gene3D" id="3.40.50.1820">
    <property type="entry name" value="alpha/beta hydrolase"/>
    <property type="match status" value="1"/>
</dbReference>
<evidence type="ECO:0000256" key="2">
    <source>
        <dbReference type="RuleBase" id="RU361156"/>
    </source>
</evidence>
<name>A0A7S3J3J6_9SPIT</name>
<dbReference type="GO" id="GO:0006508">
    <property type="term" value="P:proteolysis"/>
    <property type="evidence" value="ECO:0007669"/>
    <property type="project" value="UniProtKB-KW"/>
</dbReference>
<dbReference type="AlphaFoldDB" id="A0A7S3J3J6"/>
<evidence type="ECO:0000256" key="1">
    <source>
        <dbReference type="ARBA" id="ARBA00009431"/>
    </source>
</evidence>
<proteinExistence type="inferred from homology"/>
<dbReference type="PROSITE" id="PS00131">
    <property type="entry name" value="CARBOXYPEPT_SER_SER"/>
    <property type="match status" value="1"/>
</dbReference>
<sequence>MPHPNEYSWNAKANVLYVENPAGVGFNLGYTGEHLDDEIAGDQEYAFILNWFAKFPEFKQNDLYITGESYGGIYVPYLAYRLHSNNQTTSSGGSIKLKGIAVGNGVTDWEVDCDPAYIEMSWYHGLIPRTLKEKIDSNNCQYRVVGQKPLSQVCKDALKEWSKYTRGVNVYDVYKSPQDGGLMEDSIEKYMKGETKLGYTPFLTSNKHAQPFTSKVTDYMDRADVRRILHVAEKTTPFEPCVNFNYEMLEKATLWIYPILKEGGYRILKYSGDTDGAVPTYGTEKWIDKLNWPIKQEHRPFYMDGKVAGYYEIREGLDFIVFHGAGHLVPLWLRKESQFVLYAWINHGKFPY</sequence>
<dbReference type="EC" id="3.4.16.-" evidence="2"/>
<dbReference type="SUPFAM" id="SSF53474">
    <property type="entry name" value="alpha/beta-Hydrolases"/>
    <property type="match status" value="1"/>
</dbReference>
<comment type="similarity">
    <text evidence="1 2">Belongs to the peptidase S10 family.</text>
</comment>
<organism evidence="3">
    <name type="scientific">Euplotes harpa</name>
    <dbReference type="NCBI Taxonomy" id="151035"/>
    <lineage>
        <taxon>Eukaryota</taxon>
        <taxon>Sar</taxon>
        <taxon>Alveolata</taxon>
        <taxon>Ciliophora</taxon>
        <taxon>Intramacronucleata</taxon>
        <taxon>Spirotrichea</taxon>
        <taxon>Hypotrichia</taxon>
        <taxon>Euplotida</taxon>
        <taxon>Euplotidae</taxon>
        <taxon>Euplotes</taxon>
    </lineage>
</organism>
<keyword evidence="2" id="KW-0378">Hydrolase</keyword>